<sequence>MPLVLAVITLHYFALQSFGITHCTTIIWHNSMH</sequence>
<organism evidence="1">
    <name type="scientific">Anguilla anguilla</name>
    <name type="common">European freshwater eel</name>
    <name type="synonym">Muraena anguilla</name>
    <dbReference type="NCBI Taxonomy" id="7936"/>
    <lineage>
        <taxon>Eukaryota</taxon>
        <taxon>Metazoa</taxon>
        <taxon>Chordata</taxon>
        <taxon>Craniata</taxon>
        <taxon>Vertebrata</taxon>
        <taxon>Euteleostomi</taxon>
        <taxon>Actinopterygii</taxon>
        <taxon>Neopterygii</taxon>
        <taxon>Teleostei</taxon>
        <taxon>Anguilliformes</taxon>
        <taxon>Anguillidae</taxon>
        <taxon>Anguilla</taxon>
    </lineage>
</organism>
<evidence type="ECO:0000313" key="1">
    <source>
        <dbReference type="EMBL" id="JAH60551.1"/>
    </source>
</evidence>
<accession>A0A0E9U418</accession>
<protein>
    <submittedName>
        <fullName evidence="1">Uncharacterized protein</fullName>
    </submittedName>
</protein>
<dbReference type="AlphaFoldDB" id="A0A0E9U418"/>
<reference evidence="1" key="2">
    <citation type="journal article" date="2015" name="Fish Shellfish Immunol.">
        <title>Early steps in the European eel (Anguilla anguilla)-Vibrio vulnificus interaction in the gills: Role of the RtxA13 toxin.</title>
        <authorList>
            <person name="Callol A."/>
            <person name="Pajuelo D."/>
            <person name="Ebbesson L."/>
            <person name="Teles M."/>
            <person name="MacKenzie S."/>
            <person name="Amaro C."/>
        </authorList>
    </citation>
    <scope>NUCLEOTIDE SEQUENCE</scope>
</reference>
<proteinExistence type="predicted"/>
<dbReference type="EMBL" id="GBXM01048026">
    <property type="protein sequence ID" value="JAH60551.1"/>
    <property type="molecule type" value="Transcribed_RNA"/>
</dbReference>
<name>A0A0E9U418_ANGAN</name>
<reference evidence="1" key="1">
    <citation type="submission" date="2014-11" db="EMBL/GenBank/DDBJ databases">
        <authorList>
            <person name="Amaro Gonzalez C."/>
        </authorList>
    </citation>
    <scope>NUCLEOTIDE SEQUENCE</scope>
</reference>